<sequence length="264" mass="30769">MRNILTIVCLFIIISCKESKTNNPNSDNGITRALGNNSDAIKPNMILDLKATESTEKESISIDLIFSKNSVVEPIHQKVYLSFLLTQTKELQKYREISFNYHIENEEFNKSSFLISQKTKESILKKFSFIPFRNNIKYCLENFDIGTMYGLDIWIDNINQIYPDELMKTNFFDVIEKFSYECSDIDKSKDAKATIVVLYVAIKDYVDKVKPDNPQLSSQRHNQKLLEELWKICNNGEMIQFAEQRLFGKVGGNWDEYSKYNLQN</sequence>
<keyword evidence="2" id="KW-1185">Reference proteome</keyword>
<dbReference type="EMBL" id="FOMI01000017">
    <property type="protein sequence ID" value="SFD43362.1"/>
    <property type="molecule type" value="Genomic_DNA"/>
</dbReference>
<name>A0A1I1SAK5_9FLAO</name>
<protein>
    <recommendedName>
        <fullName evidence="3">Lipoprotein</fullName>
    </recommendedName>
</protein>
<dbReference type="OrthoDB" id="9972190at2"/>
<dbReference type="PROSITE" id="PS51257">
    <property type="entry name" value="PROKAR_LIPOPROTEIN"/>
    <property type="match status" value="1"/>
</dbReference>
<gene>
    <name evidence="1" type="ORF">SAMN04487987_1177</name>
</gene>
<dbReference type="Proteomes" id="UP000199439">
    <property type="component" value="Unassembled WGS sequence"/>
</dbReference>
<organism evidence="1 2">
    <name type="scientific">Algibacter pectinivorans</name>
    <dbReference type="NCBI Taxonomy" id="870482"/>
    <lineage>
        <taxon>Bacteria</taxon>
        <taxon>Pseudomonadati</taxon>
        <taxon>Bacteroidota</taxon>
        <taxon>Flavobacteriia</taxon>
        <taxon>Flavobacteriales</taxon>
        <taxon>Flavobacteriaceae</taxon>
        <taxon>Algibacter</taxon>
    </lineage>
</organism>
<dbReference type="AlphaFoldDB" id="A0A1I1SAK5"/>
<evidence type="ECO:0008006" key="3">
    <source>
        <dbReference type="Google" id="ProtNLM"/>
    </source>
</evidence>
<dbReference type="RefSeq" id="WP_092853953.1">
    <property type="nucleotide sequence ID" value="NZ_FOMI01000017.1"/>
</dbReference>
<reference evidence="2" key="1">
    <citation type="submission" date="2016-10" db="EMBL/GenBank/DDBJ databases">
        <authorList>
            <person name="Varghese N."/>
            <person name="Submissions S."/>
        </authorList>
    </citation>
    <scope>NUCLEOTIDE SEQUENCE [LARGE SCALE GENOMIC DNA]</scope>
    <source>
        <strain evidence="2">DSM 25730</strain>
    </source>
</reference>
<accession>A0A1I1SAK5</accession>
<evidence type="ECO:0000313" key="1">
    <source>
        <dbReference type="EMBL" id="SFD43362.1"/>
    </source>
</evidence>
<evidence type="ECO:0000313" key="2">
    <source>
        <dbReference type="Proteomes" id="UP000199439"/>
    </source>
</evidence>
<proteinExistence type="predicted"/>